<gene>
    <name evidence="1" type="ORF">DLJ82_4196</name>
</gene>
<evidence type="ECO:0000313" key="1">
    <source>
        <dbReference type="EMBL" id="AXA41759.1"/>
    </source>
</evidence>
<protein>
    <recommendedName>
        <fullName evidence="3">DUF4440 domain-containing protein</fullName>
    </recommendedName>
</protein>
<evidence type="ECO:0000313" key="2">
    <source>
        <dbReference type="Proteomes" id="UP000251166"/>
    </source>
</evidence>
<dbReference type="RefSeq" id="WP_245472617.1">
    <property type="nucleotide sequence ID" value="NZ_CP030760.1"/>
</dbReference>
<dbReference type="EMBL" id="CP030760">
    <property type="protein sequence ID" value="AXA41759.1"/>
    <property type="molecule type" value="Genomic_DNA"/>
</dbReference>
<proteinExistence type="predicted"/>
<dbReference type="SUPFAM" id="SSF54427">
    <property type="entry name" value="NTF2-like"/>
    <property type="match status" value="1"/>
</dbReference>
<organism evidence="1 2">
    <name type="scientific">Rhizobium leguminosarum</name>
    <dbReference type="NCBI Taxonomy" id="384"/>
    <lineage>
        <taxon>Bacteria</taxon>
        <taxon>Pseudomonadati</taxon>
        <taxon>Pseudomonadota</taxon>
        <taxon>Alphaproteobacteria</taxon>
        <taxon>Hyphomicrobiales</taxon>
        <taxon>Rhizobiaceae</taxon>
        <taxon>Rhizobium/Agrobacterium group</taxon>
        <taxon>Rhizobium</taxon>
    </lineage>
</organism>
<reference evidence="1 2" key="1">
    <citation type="submission" date="2018-07" db="EMBL/GenBank/DDBJ databases">
        <title>Rhizobium leguminosarum strain:ATCC 14479 Genome sequencing and assembly.</title>
        <authorList>
            <person name="Chakraborty R."/>
        </authorList>
    </citation>
    <scope>NUCLEOTIDE SEQUENCE [LARGE SCALE GENOMIC DNA]</scope>
    <source>
        <strain evidence="1 2">ATCC 14479</strain>
    </source>
</reference>
<dbReference type="AlphaFoldDB" id="A0A2Z4YL30"/>
<sequence>MSAAALEALEEAERAFNAAMASIDPTQIAACITKDWVLVTPERGPIPAQAIL</sequence>
<name>A0A2Z4YL30_RHILE</name>
<dbReference type="Proteomes" id="UP000251166">
    <property type="component" value="Chromosome"/>
</dbReference>
<evidence type="ECO:0008006" key="3">
    <source>
        <dbReference type="Google" id="ProtNLM"/>
    </source>
</evidence>
<dbReference type="InterPro" id="IPR032710">
    <property type="entry name" value="NTF2-like_dom_sf"/>
</dbReference>
<accession>A0A2Z4YL30</accession>